<evidence type="ECO:0000313" key="2">
    <source>
        <dbReference type="EMBL" id="TNN82220.1"/>
    </source>
</evidence>
<feature type="compositionally biased region" description="Basic and acidic residues" evidence="1">
    <location>
        <begin position="19"/>
        <end position="37"/>
    </location>
</feature>
<evidence type="ECO:0000256" key="1">
    <source>
        <dbReference type="SAM" id="MobiDB-lite"/>
    </source>
</evidence>
<dbReference type="GO" id="GO:0016746">
    <property type="term" value="F:acyltransferase activity"/>
    <property type="evidence" value="ECO:0007669"/>
    <property type="project" value="UniProtKB-KW"/>
</dbReference>
<evidence type="ECO:0000313" key="3">
    <source>
        <dbReference type="Proteomes" id="UP000314294"/>
    </source>
</evidence>
<name>A0A4Z2IW86_9TELE</name>
<organism evidence="2 3">
    <name type="scientific">Liparis tanakae</name>
    <name type="common">Tanaka's snailfish</name>
    <dbReference type="NCBI Taxonomy" id="230148"/>
    <lineage>
        <taxon>Eukaryota</taxon>
        <taxon>Metazoa</taxon>
        <taxon>Chordata</taxon>
        <taxon>Craniata</taxon>
        <taxon>Vertebrata</taxon>
        <taxon>Euteleostomi</taxon>
        <taxon>Actinopterygii</taxon>
        <taxon>Neopterygii</taxon>
        <taxon>Teleostei</taxon>
        <taxon>Neoteleostei</taxon>
        <taxon>Acanthomorphata</taxon>
        <taxon>Eupercaria</taxon>
        <taxon>Perciformes</taxon>
        <taxon>Cottioidei</taxon>
        <taxon>Cottales</taxon>
        <taxon>Liparidae</taxon>
        <taxon>Liparis</taxon>
    </lineage>
</organism>
<proteinExistence type="predicted"/>
<accession>A0A4Z2IW86</accession>
<keyword evidence="2" id="KW-0808">Transferase</keyword>
<keyword evidence="3" id="KW-1185">Reference proteome</keyword>
<gene>
    <name evidence="2" type="primary">SOAT2</name>
    <name evidence="2" type="ORF">EYF80_007588</name>
</gene>
<dbReference type="EMBL" id="SRLO01000041">
    <property type="protein sequence ID" value="TNN82220.1"/>
    <property type="molecule type" value="Genomic_DNA"/>
</dbReference>
<feature type="region of interest" description="Disordered" evidence="1">
    <location>
        <begin position="1"/>
        <end position="37"/>
    </location>
</feature>
<comment type="caution">
    <text evidence="2">The sequence shown here is derived from an EMBL/GenBank/DDBJ whole genome shotgun (WGS) entry which is preliminary data.</text>
</comment>
<dbReference type="Proteomes" id="UP000314294">
    <property type="component" value="Unassembled WGS sequence"/>
</dbReference>
<sequence>MTTAEPPNGLCHRKIPSRQPDEISGRVEDHNNVQEEDRSRWQKHAQKVKVKVLQQVQDQLSDLLDKALTESVQPFTQLQPAVNGKTSKTTPSW</sequence>
<protein>
    <submittedName>
        <fullName evidence="2">Sterol O-acyltransferase 2</fullName>
    </submittedName>
</protein>
<dbReference type="AlphaFoldDB" id="A0A4Z2IW86"/>
<keyword evidence="2" id="KW-0012">Acyltransferase</keyword>
<reference evidence="2 3" key="1">
    <citation type="submission" date="2019-03" db="EMBL/GenBank/DDBJ databases">
        <title>First draft genome of Liparis tanakae, snailfish: a comprehensive survey of snailfish specific genes.</title>
        <authorList>
            <person name="Kim W."/>
            <person name="Song I."/>
            <person name="Jeong J.-H."/>
            <person name="Kim D."/>
            <person name="Kim S."/>
            <person name="Ryu S."/>
            <person name="Song J.Y."/>
            <person name="Lee S.K."/>
        </authorList>
    </citation>
    <scope>NUCLEOTIDE SEQUENCE [LARGE SCALE GENOMIC DNA]</scope>
    <source>
        <tissue evidence="2">Muscle</tissue>
    </source>
</reference>